<gene>
    <name evidence="1" type="ORF">EJF14_30053</name>
</gene>
<name>A0ACD0WIG3_CLALS</name>
<protein>
    <submittedName>
        <fullName evidence="1">Ribonuclease</fullName>
    </submittedName>
</protein>
<organism evidence="1 2">
    <name type="scientific">Clavispora lusitaniae</name>
    <name type="common">Candida lusitaniae</name>
    <dbReference type="NCBI Taxonomy" id="36911"/>
    <lineage>
        <taxon>Eukaryota</taxon>
        <taxon>Fungi</taxon>
        <taxon>Dikarya</taxon>
        <taxon>Ascomycota</taxon>
        <taxon>Saccharomycotina</taxon>
        <taxon>Pichiomycetes</taxon>
        <taxon>Metschnikowiaceae</taxon>
        <taxon>Clavispora</taxon>
    </lineage>
</organism>
<evidence type="ECO:0000313" key="1">
    <source>
        <dbReference type="EMBL" id="QFZ27099.1"/>
    </source>
</evidence>
<proteinExistence type="predicted"/>
<accession>A0ACD0WIG3</accession>
<dbReference type="Proteomes" id="UP000326582">
    <property type="component" value="Chromosome 3"/>
</dbReference>
<reference evidence="2" key="1">
    <citation type="journal article" date="2019" name="MBio">
        <title>Comparative genomics for the elucidation of multidrug resistance (MDR) in Candida lusitaniae.</title>
        <authorList>
            <person name="Kannan A."/>
            <person name="Asner S.A."/>
            <person name="Trachsel E."/>
            <person name="Kelly S."/>
            <person name="Parker J."/>
            <person name="Sanglard D."/>
        </authorList>
    </citation>
    <scope>NUCLEOTIDE SEQUENCE [LARGE SCALE GENOMIC DNA]</scope>
    <source>
        <strain evidence="2">P1</strain>
    </source>
</reference>
<dbReference type="EMBL" id="CP038486">
    <property type="protein sequence ID" value="QFZ27099.1"/>
    <property type="molecule type" value="Genomic_DNA"/>
</dbReference>
<keyword evidence="2" id="KW-1185">Reference proteome</keyword>
<evidence type="ECO:0000313" key="2">
    <source>
        <dbReference type="Proteomes" id="UP000326582"/>
    </source>
</evidence>
<sequence>MSDLKNFLNTLTKAATQPSEALPAPNSRKKMKTSEDSSLETSVFGYTDINKFEHCARSLQKNVRIIVEEAPDSSKLEEYAQDNSVDKFARQEIQSNGLLHLVAKLKTLYEDNQMQIFDDILENRITIGSKRTRSQISTGDTETDGQDFTSKVLSEDDELVAKDSSLPPLPKIRNAHLRARVFQHKSTSANKTYLAEQEIVSSHNERLEFLGDSVLNTLVTFILYEKFPFANEGLLSQIRSSLVSNKTLAEFSTQYGFDQSLRCKVDESALRNGKQKIFADIFEAYVGALAMERGFDMNEVQQWLKTLMASKLSEADLAIKKATPINKDAKTELYSLVGTASLHPIYKVVQNGNGVQSLFKVQCVMEDNVLGEGVAPGLRDAGLRAAMAALKNKPMLEKYGRRRLETDRSISVVSGDAGESKSDAPETNTAEFPLIAGSHVFANKFAKNEAYAFFGRTLGLTPEYAVSFDAENNRYKAELKVKEKVVSVAYDASKKNAMSRAATVLLENKEKLNALLNYI</sequence>